<evidence type="ECO:0000256" key="1">
    <source>
        <dbReference type="ARBA" id="ARBA00023015"/>
    </source>
</evidence>
<dbReference type="InterPro" id="IPR013325">
    <property type="entry name" value="RNA_pol_sigma_r2"/>
</dbReference>
<protein>
    <recommendedName>
        <fullName evidence="4">RNA polymerase sigma-70 region 2 domain-containing protein</fullName>
    </recommendedName>
</protein>
<dbReference type="EMBL" id="AP024849">
    <property type="protein sequence ID" value="BCZ44365.1"/>
    <property type="molecule type" value="Genomic_DNA"/>
</dbReference>
<reference evidence="6" key="1">
    <citation type="submission" date="2021-07" db="EMBL/GenBank/DDBJ databases">
        <title>Complete genome sequencing of a Clostridium isolate.</title>
        <authorList>
            <person name="Ueki A."/>
            <person name="Tonouchi A."/>
        </authorList>
    </citation>
    <scope>NUCLEOTIDE SEQUENCE [LARGE SCALE GENOMIC DNA]</scope>
    <source>
        <strain evidence="6">C5S11</strain>
    </source>
</reference>
<dbReference type="PANTHER" id="PTHR43133">
    <property type="entry name" value="RNA POLYMERASE ECF-TYPE SIGMA FACTO"/>
    <property type="match status" value="1"/>
</dbReference>
<dbReference type="PANTHER" id="PTHR43133:SF51">
    <property type="entry name" value="RNA POLYMERASE SIGMA FACTOR"/>
    <property type="match status" value="1"/>
</dbReference>
<evidence type="ECO:0000256" key="2">
    <source>
        <dbReference type="ARBA" id="ARBA00023082"/>
    </source>
</evidence>
<evidence type="ECO:0000259" key="4">
    <source>
        <dbReference type="Pfam" id="PF04542"/>
    </source>
</evidence>
<dbReference type="InterPro" id="IPR007627">
    <property type="entry name" value="RNA_pol_sigma70_r2"/>
</dbReference>
<keyword evidence="2" id="KW-0731">Sigma factor</keyword>
<dbReference type="InterPro" id="IPR014284">
    <property type="entry name" value="RNA_pol_sigma-70_dom"/>
</dbReference>
<keyword evidence="1" id="KW-0805">Transcription regulation</keyword>
<sequence length="124" mass="14690">MEDKVRSAIDGDEESFTYLINSKKEQLYRTAFAYVKNKEDALDIIQETLYKAYISLDKLKEPKYFNTWLTKILINNAMTFMKKNSKIVYLEENELNNISCLEHNSDEKLNLFLKISDMMLKEIN</sequence>
<accession>A0ABN6IQ79</accession>
<dbReference type="NCBIfam" id="TIGR02937">
    <property type="entry name" value="sigma70-ECF"/>
    <property type="match status" value="1"/>
</dbReference>
<organism evidence="5 6">
    <name type="scientific">Clostridium gelidum</name>
    <dbReference type="NCBI Taxonomy" id="704125"/>
    <lineage>
        <taxon>Bacteria</taxon>
        <taxon>Bacillati</taxon>
        <taxon>Bacillota</taxon>
        <taxon>Clostridia</taxon>
        <taxon>Eubacteriales</taxon>
        <taxon>Clostridiaceae</taxon>
        <taxon>Clostridium</taxon>
    </lineage>
</organism>
<name>A0ABN6IQ79_9CLOT</name>
<keyword evidence="6" id="KW-1185">Reference proteome</keyword>
<dbReference type="RefSeq" id="WP_224036045.1">
    <property type="nucleotide sequence ID" value="NZ_AP024849.1"/>
</dbReference>
<dbReference type="SUPFAM" id="SSF88946">
    <property type="entry name" value="Sigma2 domain of RNA polymerase sigma factors"/>
    <property type="match status" value="1"/>
</dbReference>
<feature type="domain" description="RNA polymerase sigma-70 region 2" evidence="4">
    <location>
        <begin position="20"/>
        <end position="86"/>
    </location>
</feature>
<evidence type="ECO:0000256" key="3">
    <source>
        <dbReference type="ARBA" id="ARBA00023163"/>
    </source>
</evidence>
<dbReference type="Gene3D" id="1.10.1740.10">
    <property type="match status" value="1"/>
</dbReference>
<evidence type="ECO:0000313" key="6">
    <source>
        <dbReference type="Proteomes" id="UP000824633"/>
    </source>
</evidence>
<proteinExistence type="predicted"/>
<dbReference type="Pfam" id="PF04542">
    <property type="entry name" value="Sigma70_r2"/>
    <property type="match status" value="1"/>
</dbReference>
<evidence type="ECO:0000313" key="5">
    <source>
        <dbReference type="EMBL" id="BCZ44365.1"/>
    </source>
</evidence>
<gene>
    <name evidence="5" type="ORF">psyc5s11_04320</name>
</gene>
<dbReference type="Proteomes" id="UP000824633">
    <property type="component" value="Chromosome"/>
</dbReference>
<keyword evidence="3" id="KW-0804">Transcription</keyword>
<dbReference type="InterPro" id="IPR039425">
    <property type="entry name" value="RNA_pol_sigma-70-like"/>
</dbReference>